<sequence length="211" mass="24835">MYFGKEDFSGYDKEQSHVEVYSLNTGYWRKINDAKLPGVINYSHDYAFVDGALIWTASYSHVSEIDEDFIVSFDTRSELFRRMEFPKFQEYHSSLEVPYFLVYKGCLAFFVAPDWGDEGSEVWSIWVMKEFGVVESWIKEYKEETQPKALRPIGFNKNNEILINTSDEGIIAFNFETKQSRILELYCDNICWINYTGSLVFLEEKNELLEK</sequence>
<feature type="domain" description="F-box associated beta-propeller type 1" evidence="1">
    <location>
        <begin position="11"/>
        <end position="185"/>
    </location>
</feature>
<accession>A0ABD1RQS7</accession>
<dbReference type="AlphaFoldDB" id="A0ABD1RQS7"/>
<evidence type="ECO:0000313" key="3">
    <source>
        <dbReference type="Proteomes" id="UP001604336"/>
    </source>
</evidence>
<dbReference type="InterPro" id="IPR017451">
    <property type="entry name" value="F-box-assoc_interact_dom"/>
</dbReference>
<organism evidence="2 3">
    <name type="scientific">Abeliophyllum distichum</name>
    <dbReference type="NCBI Taxonomy" id="126358"/>
    <lineage>
        <taxon>Eukaryota</taxon>
        <taxon>Viridiplantae</taxon>
        <taxon>Streptophyta</taxon>
        <taxon>Embryophyta</taxon>
        <taxon>Tracheophyta</taxon>
        <taxon>Spermatophyta</taxon>
        <taxon>Magnoliopsida</taxon>
        <taxon>eudicotyledons</taxon>
        <taxon>Gunneridae</taxon>
        <taxon>Pentapetalae</taxon>
        <taxon>asterids</taxon>
        <taxon>lamiids</taxon>
        <taxon>Lamiales</taxon>
        <taxon>Oleaceae</taxon>
        <taxon>Forsythieae</taxon>
        <taxon>Abeliophyllum</taxon>
    </lineage>
</organism>
<dbReference type="InterPro" id="IPR050796">
    <property type="entry name" value="SCF_F-box_component"/>
</dbReference>
<gene>
    <name evidence="2" type="ORF">Adt_26022</name>
</gene>
<protein>
    <submittedName>
        <fullName evidence="2">F-box protein CPR1-like</fullName>
    </submittedName>
</protein>
<dbReference type="EMBL" id="JBFOLK010000008">
    <property type="protein sequence ID" value="KAL2490394.1"/>
    <property type="molecule type" value="Genomic_DNA"/>
</dbReference>
<dbReference type="PANTHER" id="PTHR31672:SF13">
    <property type="entry name" value="F-BOX PROTEIN CPR30-LIKE"/>
    <property type="match status" value="1"/>
</dbReference>
<keyword evidence="3" id="KW-1185">Reference proteome</keyword>
<dbReference type="NCBIfam" id="TIGR01640">
    <property type="entry name" value="F_box_assoc_1"/>
    <property type="match status" value="1"/>
</dbReference>
<evidence type="ECO:0000259" key="1">
    <source>
        <dbReference type="Pfam" id="PF07734"/>
    </source>
</evidence>
<comment type="caution">
    <text evidence="2">The sequence shown here is derived from an EMBL/GenBank/DDBJ whole genome shotgun (WGS) entry which is preliminary data.</text>
</comment>
<dbReference type="Proteomes" id="UP001604336">
    <property type="component" value="Unassembled WGS sequence"/>
</dbReference>
<dbReference type="PANTHER" id="PTHR31672">
    <property type="entry name" value="BNACNNG10540D PROTEIN"/>
    <property type="match status" value="1"/>
</dbReference>
<evidence type="ECO:0000313" key="2">
    <source>
        <dbReference type="EMBL" id="KAL2490394.1"/>
    </source>
</evidence>
<dbReference type="Pfam" id="PF07734">
    <property type="entry name" value="FBA_1"/>
    <property type="match status" value="1"/>
</dbReference>
<dbReference type="InterPro" id="IPR006527">
    <property type="entry name" value="F-box-assoc_dom_typ1"/>
</dbReference>
<name>A0ABD1RQS7_9LAMI</name>
<reference evidence="3" key="1">
    <citation type="submission" date="2024-07" db="EMBL/GenBank/DDBJ databases">
        <title>Two chromosome-level genome assemblies of Korean endemic species Abeliophyllum distichum and Forsythia ovata (Oleaceae).</title>
        <authorList>
            <person name="Jang H."/>
        </authorList>
    </citation>
    <scope>NUCLEOTIDE SEQUENCE [LARGE SCALE GENOMIC DNA]</scope>
</reference>
<proteinExistence type="predicted"/>